<dbReference type="OrthoDB" id="9781349at2"/>
<feature type="transmembrane region" description="Helical" evidence="1">
    <location>
        <begin position="7"/>
        <end position="29"/>
    </location>
</feature>
<feature type="transmembrane region" description="Helical" evidence="1">
    <location>
        <begin position="173"/>
        <end position="191"/>
    </location>
</feature>
<feature type="transmembrane region" description="Helical" evidence="1">
    <location>
        <begin position="329"/>
        <end position="349"/>
    </location>
</feature>
<gene>
    <name evidence="3" type="ORF">C7389_10818</name>
</gene>
<keyword evidence="1" id="KW-1133">Transmembrane helix</keyword>
<evidence type="ECO:0000313" key="3">
    <source>
        <dbReference type="EMBL" id="TDN50775.1"/>
    </source>
</evidence>
<accession>A0A4R6DZF7</accession>
<evidence type="ECO:0000259" key="2">
    <source>
        <dbReference type="Pfam" id="PF01970"/>
    </source>
</evidence>
<feature type="domain" description="DUF112" evidence="2">
    <location>
        <begin position="20"/>
        <end position="440"/>
    </location>
</feature>
<sequence>MDTLNNLLAGFQTAMLPVTLMYCFIGVFLGTLIGVLPGIGSLAAISLLLPVTYYIEPTPAIIMLAGVYYGAQYGGSTASILLNLPGSASSAITCLDGHPMAQQGRAGAALFMTAAASFFGSMIGLALLVAFAPAIAELGLELGSAEYFALMALGLVAASTLGSGALAKGLAMVLLGLLLGVVGTDVSTGVQRFTFGFNGLAEGLSIVALAMGVFGIAEVISAVNRPREGQLRDDKIRLRSMVPSRDDVRRSWMPMARGSGIGSFFGALPGTGSAIAAFIAYAVEKKVAREPARFGKGAVEGITAPESANNAAAQTAFVPTLTLGIPGDAVMALMLGALILHGITPGPLLMVEQPELFWGLIASFVIGNLMLLVLNIPLIGLWVSVLRIPYSVLYPAIIVFICLGVYSVNNSSFDILQVALIGALGYAFAVLSFEPAPLLLGFILGPLMEEHFRRAMMLARGDVTTFVDRPLSAIILGVTVAVLAWAVCRRTAAVLKRREALRPAG</sequence>
<feature type="transmembrane region" description="Helical" evidence="1">
    <location>
        <begin position="108"/>
        <end position="135"/>
    </location>
</feature>
<organism evidence="3 4">
    <name type="scientific">Azoarcus indigens</name>
    <dbReference type="NCBI Taxonomy" id="29545"/>
    <lineage>
        <taxon>Bacteria</taxon>
        <taxon>Pseudomonadati</taxon>
        <taxon>Pseudomonadota</taxon>
        <taxon>Betaproteobacteria</taxon>
        <taxon>Rhodocyclales</taxon>
        <taxon>Zoogloeaceae</taxon>
        <taxon>Azoarcus</taxon>
    </lineage>
</organism>
<feature type="transmembrane region" description="Helical" evidence="1">
    <location>
        <begin position="259"/>
        <end position="283"/>
    </location>
</feature>
<protein>
    <submittedName>
        <fullName evidence="3">TctA family transporter</fullName>
    </submittedName>
</protein>
<dbReference type="InterPro" id="IPR002823">
    <property type="entry name" value="DUF112_TM"/>
</dbReference>
<keyword evidence="1" id="KW-0472">Membrane</keyword>
<dbReference type="EMBL" id="SNVV01000008">
    <property type="protein sequence ID" value="TDN50775.1"/>
    <property type="molecule type" value="Genomic_DNA"/>
</dbReference>
<dbReference type="Pfam" id="PF01970">
    <property type="entry name" value="TctA"/>
    <property type="match status" value="1"/>
</dbReference>
<feature type="transmembrane region" description="Helical" evidence="1">
    <location>
        <begin position="470"/>
        <end position="488"/>
    </location>
</feature>
<dbReference type="Proteomes" id="UP000295129">
    <property type="component" value="Unassembled WGS sequence"/>
</dbReference>
<feature type="transmembrane region" description="Helical" evidence="1">
    <location>
        <begin position="388"/>
        <end position="406"/>
    </location>
</feature>
<comment type="caution">
    <text evidence="3">The sequence shown here is derived from an EMBL/GenBank/DDBJ whole genome shotgun (WGS) entry which is preliminary data.</text>
</comment>
<reference evidence="3 4" key="1">
    <citation type="submission" date="2019-03" db="EMBL/GenBank/DDBJ databases">
        <title>Genomic Encyclopedia of Type Strains, Phase IV (KMG-IV): sequencing the most valuable type-strain genomes for metagenomic binning, comparative biology and taxonomic classification.</title>
        <authorList>
            <person name="Goeker M."/>
        </authorList>
    </citation>
    <scope>NUCLEOTIDE SEQUENCE [LARGE SCALE GENOMIC DNA]</scope>
    <source>
        <strain evidence="3 4">DSM 12121</strain>
    </source>
</reference>
<feature type="transmembrane region" description="Helical" evidence="1">
    <location>
        <begin position="35"/>
        <end position="55"/>
    </location>
</feature>
<dbReference type="RefSeq" id="WP_133591130.1">
    <property type="nucleotide sequence ID" value="NZ_SNVV01000008.1"/>
</dbReference>
<dbReference type="PANTHER" id="PTHR35342:SF5">
    <property type="entry name" value="TRICARBOXYLIC TRANSPORT PROTEIN"/>
    <property type="match status" value="1"/>
</dbReference>
<dbReference type="AlphaFoldDB" id="A0A4R6DZF7"/>
<dbReference type="PANTHER" id="PTHR35342">
    <property type="entry name" value="TRICARBOXYLIC TRANSPORT PROTEIN"/>
    <property type="match status" value="1"/>
</dbReference>
<keyword evidence="1" id="KW-0812">Transmembrane</keyword>
<name>A0A4R6DZF7_9RHOO</name>
<proteinExistence type="predicted"/>
<feature type="transmembrane region" description="Helical" evidence="1">
    <location>
        <begin position="203"/>
        <end position="223"/>
    </location>
</feature>
<feature type="transmembrane region" description="Helical" evidence="1">
    <location>
        <begin position="356"/>
        <end position="382"/>
    </location>
</feature>
<feature type="transmembrane region" description="Helical" evidence="1">
    <location>
        <begin position="418"/>
        <end position="444"/>
    </location>
</feature>
<evidence type="ECO:0000313" key="4">
    <source>
        <dbReference type="Proteomes" id="UP000295129"/>
    </source>
</evidence>
<feature type="transmembrane region" description="Helical" evidence="1">
    <location>
        <begin position="147"/>
        <end position="166"/>
    </location>
</feature>
<keyword evidence="4" id="KW-1185">Reference proteome</keyword>
<evidence type="ECO:0000256" key="1">
    <source>
        <dbReference type="SAM" id="Phobius"/>
    </source>
</evidence>